<reference evidence="1 2" key="1">
    <citation type="submission" date="2017-03" db="EMBL/GenBank/DDBJ databases">
        <authorList>
            <person name="Afonso C.L."/>
            <person name="Miller P.J."/>
            <person name="Scott M.A."/>
            <person name="Spackman E."/>
            <person name="Goraichik I."/>
            <person name="Dimitrov K.M."/>
            <person name="Suarez D.L."/>
            <person name="Swayne D.E."/>
        </authorList>
    </citation>
    <scope>NUCLEOTIDE SEQUENCE [LARGE SCALE GENOMIC DNA]</scope>
    <source>
        <strain evidence="1">PRJEB14757</strain>
    </source>
</reference>
<keyword evidence="2" id="KW-1185">Reference proteome</keyword>
<proteinExistence type="predicted"/>
<sequence>MHYSRTDKTDKTHKIFFKIILNGNNITKVNVNDKKKVTPKKTGNDLKILSCMTNLHKTLFFLRKTYFYEHLRLIFLTE</sequence>
<protein>
    <submittedName>
        <fullName evidence="1">Uncharacterized protein</fullName>
    </submittedName>
</protein>
<dbReference type="Proteomes" id="UP000191931">
    <property type="component" value="Unassembled WGS sequence"/>
</dbReference>
<evidence type="ECO:0000313" key="2">
    <source>
        <dbReference type="Proteomes" id="UP000191931"/>
    </source>
</evidence>
<accession>A0A1W1HF98</accession>
<dbReference type="AlphaFoldDB" id="A0A1W1HF98"/>
<evidence type="ECO:0000313" key="1">
    <source>
        <dbReference type="EMBL" id="SLM31052.1"/>
    </source>
</evidence>
<gene>
    <name evidence="1" type="ORF">MTBBW1_2620016</name>
</gene>
<name>A0A1W1HF98_9BACT</name>
<dbReference type="EMBL" id="FWEV01000182">
    <property type="protein sequence ID" value="SLM31052.1"/>
    <property type="molecule type" value="Genomic_DNA"/>
</dbReference>
<organism evidence="1 2">
    <name type="scientific">Desulfamplus magnetovallimortis</name>
    <dbReference type="NCBI Taxonomy" id="1246637"/>
    <lineage>
        <taxon>Bacteria</taxon>
        <taxon>Pseudomonadati</taxon>
        <taxon>Thermodesulfobacteriota</taxon>
        <taxon>Desulfobacteria</taxon>
        <taxon>Desulfobacterales</taxon>
        <taxon>Desulfobacteraceae</taxon>
        <taxon>Desulfamplus</taxon>
    </lineage>
</organism>